<name>A0A2J6T7C6_9HELO</name>
<evidence type="ECO:0000313" key="1">
    <source>
        <dbReference type="EMBL" id="PMD58908.1"/>
    </source>
</evidence>
<sequence length="107" mass="11468">MQIDVELASAYLKGAPGVLLLLTHAPLVFPPGAPLPQVNSKLTMRIILHSVLHTFLFFGALHASSSSCLPEHRSLWTRPLLSVSEPVLVSARALGSCEPTSNPWSSS</sequence>
<dbReference type="AlphaFoldDB" id="A0A2J6T7C6"/>
<reference evidence="1 2" key="1">
    <citation type="submission" date="2016-04" db="EMBL/GenBank/DDBJ databases">
        <title>A degradative enzymes factory behind the ericoid mycorrhizal symbiosis.</title>
        <authorList>
            <consortium name="DOE Joint Genome Institute"/>
            <person name="Martino E."/>
            <person name="Morin E."/>
            <person name="Grelet G."/>
            <person name="Kuo A."/>
            <person name="Kohler A."/>
            <person name="Daghino S."/>
            <person name="Barry K."/>
            <person name="Choi C."/>
            <person name="Cichocki N."/>
            <person name="Clum A."/>
            <person name="Copeland A."/>
            <person name="Hainaut M."/>
            <person name="Haridas S."/>
            <person name="Labutti K."/>
            <person name="Lindquist E."/>
            <person name="Lipzen A."/>
            <person name="Khouja H.-R."/>
            <person name="Murat C."/>
            <person name="Ohm R."/>
            <person name="Olson A."/>
            <person name="Spatafora J."/>
            <person name="Veneault-Fourrey C."/>
            <person name="Henrissat B."/>
            <person name="Grigoriev I."/>
            <person name="Martin F."/>
            <person name="Perotto S."/>
        </authorList>
    </citation>
    <scope>NUCLEOTIDE SEQUENCE [LARGE SCALE GENOMIC DNA]</scope>
    <source>
        <strain evidence="1 2">E</strain>
    </source>
</reference>
<evidence type="ECO:0000313" key="2">
    <source>
        <dbReference type="Proteomes" id="UP000235371"/>
    </source>
</evidence>
<organism evidence="1 2">
    <name type="scientific">Hyaloscypha bicolor E</name>
    <dbReference type="NCBI Taxonomy" id="1095630"/>
    <lineage>
        <taxon>Eukaryota</taxon>
        <taxon>Fungi</taxon>
        <taxon>Dikarya</taxon>
        <taxon>Ascomycota</taxon>
        <taxon>Pezizomycotina</taxon>
        <taxon>Leotiomycetes</taxon>
        <taxon>Helotiales</taxon>
        <taxon>Hyaloscyphaceae</taxon>
        <taxon>Hyaloscypha</taxon>
        <taxon>Hyaloscypha bicolor</taxon>
    </lineage>
</organism>
<dbReference type="Proteomes" id="UP000235371">
    <property type="component" value="Unassembled WGS sequence"/>
</dbReference>
<protein>
    <submittedName>
        <fullName evidence="1">Uncharacterized protein</fullName>
    </submittedName>
</protein>
<dbReference type="EMBL" id="KZ613817">
    <property type="protein sequence ID" value="PMD58908.1"/>
    <property type="molecule type" value="Genomic_DNA"/>
</dbReference>
<gene>
    <name evidence="1" type="ORF">K444DRAFT_418455</name>
</gene>
<keyword evidence="2" id="KW-1185">Reference proteome</keyword>
<proteinExistence type="predicted"/>
<dbReference type="GeneID" id="36580765"/>
<accession>A0A2J6T7C6</accession>
<dbReference type="InParanoid" id="A0A2J6T7C6"/>
<dbReference type="RefSeq" id="XP_024735812.1">
    <property type="nucleotide sequence ID" value="XM_024872685.1"/>
</dbReference>